<name>A0A1X7U1P6_AMPQE</name>
<dbReference type="GO" id="GO:0003677">
    <property type="term" value="F:DNA binding"/>
    <property type="evidence" value="ECO:0007669"/>
    <property type="project" value="InterPro"/>
</dbReference>
<dbReference type="InParanoid" id="A0A1X7U1P6"/>
<dbReference type="SUPFAM" id="SSF56349">
    <property type="entry name" value="DNA breaking-rejoining enzymes"/>
    <property type="match status" value="1"/>
</dbReference>
<dbReference type="GO" id="GO:0015074">
    <property type="term" value="P:DNA integration"/>
    <property type="evidence" value="ECO:0007669"/>
    <property type="project" value="InterPro"/>
</dbReference>
<dbReference type="EnsemblMetazoa" id="Aqu2.1.21312_001">
    <property type="protein sequence ID" value="Aqu2.1.21312_001"/>
    <property type="gene ID" value="Aqu2.1.21312"/>
</dbReference>
<sequence>MPCLRQVLRGVGVLRGRLGRSSRLTLPFTPSILRKMRWVWSLHGEYDRRLMGGSVPDSLLWLLHVRGGHCALQKSYDPQVHPSFRVVTVDSCQVPSVVSIFLRRTKTNREGRGVRVILGRTGIDLYPVTALLMYLRQRGNDPGALFRTRDGVPVSRSHIFEVCHAFTRAGLPAAYFASHSFRIGAATMAAAAGVADSTIKTVGRWKGAAFRLYVRRSMGHLAGVSRSLSQSDL</sequence>
<dbReference type="InterPro" id="IPR011010">
    <property type="entry name" value="DNA_brk_join_enz"/>
</dbReference>
<evidence type="ECO:0000256" key="1">
    <source>
        <dbReference type="ARBA" id="ARBA00023172"/>
    </source>
</evidence>
<dbReference type="PANTHER" id="PTHR34605:SF3">
    <property type="entry name" value="P CELL-TYPE AGGLUTINATION PROTEIN MAP4-LIKE-RELATED"/>
    <property type="match status" value="1"/>
</dbReference>
<keyword evidence="1" id="KW-0233">DNA recombination</keyword>
<dbReference type="Gene3D" id="1.10.443.10">
    <property type="entry name" value="Intergrase catalytic core"/>
    <property type="match status" value="1"/>
</dbReference>
<reference evidence="2" key="1">
    <citation type="submission" date="2017-05" db="UniProtKB">
        <authorList>
            <consortium name="EnsemblMetazoa"/>
        </authorList>
    </citation>
    <scope>IDENTIFICATION</scope>
</reference>
<dbReference type="InterPro" id="IPR052925">
    <property type="entry name" value="Phage_Integrase-like_Recomb"/>
</dbReference>
<evidence type="ECO:0008006" key="3">
    <source>
        <dbReference type="Google" id="ProtNLM"/>
    </source>
</evidence>
<evidence type="ECO:0000313" key="2">
    <source>
        <dbReference type="EnsemblMetazoa" id="Aqu2.1.21312_001"/>
    </source>
</evidence>
<proteinExistence type="predicted"/>
<accession>A0A1X7U1P6</accession>
<protein>
    <recommendedName>
        <fullName evidence="3">Tyr recombinase domain-containing protein</fullName>
    </recommendedName>
</protein>
<dbReference type="OrthoDB" id="6120376at2759"/>
<organism evidence="2">
    <name type="scientific">Amphimedon queenslandica</name>
    <name type="common">Sponge</name>
    <dbReference type="NCBI Taxonomy" id="400682"/>
    <lineage>
        <taxon>Eukaryota</taxon>
        <taxon>Metazoa</taxon>
        <taxon>Porifera</taxon>
        <taxon>Demospongiae</taxon>
        <taxon>Heteroscleromorpha</taxon>
        <taxon>Haplosclerida</taxon>
        <taxon>Niphatidae</taxon>
        <taxon>Amphimedon</taxon>
    </lineage>
</organism>
<dbReference type="PANTHER" id="PTHR34605">
    <property type="entry name" value="PHAGE_INTEGRASE DOMAIN-CONTAINING PROTEIN"/>
    <property type="match status" value="1"/>
</dbReference>
<dbReference type="AlphaFoldDB" id="A0A1X7U1P6"/>
<dbReference type="GO" id="GO:0006310">
    <property type="term" value="P:DNA recombination"/>
    <property type="evidence" value="ECO:0007669"/>
    <property type="project" value="UniProtKB-KW"/>
</dbReference>
<dbReference type="InterPro" id="IPR013762">
    <property type="entry name" value="Integrase-like_cat_sf"/>
</dbReference>